<evidence type="ECO:0000313" key="2">
    <source>
        <dbReference type="Proteomes" id="UP000712281"/>
    </source>
</evidence>
<gene>
    <name evidence="1" type="ORF">F2Q68_00036397</name>
</gene>
<dbReference type="AlphaFoldDB" id="A0A8S9HAE9"/>
<sequence length="80" mass="8911">MSSGETRVSVVWHGDLVRRRRSARGGVTRGVLKSSEVSFVVVVPVSGETTRVSPDVEKRKVMATRVFLVVEVQTRVFRLV</sequence>
<evidence type="ECO:0000313" key="1">
    <source>
        <dbReference type="EMBL" id="KAF2553637.1"/>
    </source>
</evidence>
<dbReference type="EMBL" id="QGKW02001988">
    <property type="protein sequence ID" value="KAF2553637.1"/>
    <property type="molecule type" value="Genomic_DNA"/>
</dbReference>
<protein>
    <submittedName>
        <fullName evidence="1">Uncharacterized protein</fullName>
    </submittedName>
</protein>
<dbReference type="Proteomes" id="UP000712281">
    <property type="component" value="Unassembled WGS sequence"/>
</dbReference>
<name>A0A8S9HAE9_BRACR</name>
<proteinExistence type="predicted"/>
<organism evidence="1 2">
    <name type="scientific">Brassica cretica</name>
    <name type="common">Mustard</name>
    <dbReference type="NCBI Taxonomy" id="69181"/>
    <lineage>
        <taxon>Eukaryota</taxon>
        <taxon>Viridiplantae</taxon>
        <taxon>Streptophyta</taxon>
        <taxon>Embryophyta</taxon>
        <taxon>Tracheophyta</taxon>
        <taxon>Spermatophyta</taxon>
        <taxon>Magnoliopsida</taxon>
        <taxon>eudicotyledons</taxon>
        <taxon>Gunneridae</taxon>
        <taxon>Pentapetalae</taxon>
        <taxon>rosids</taxon>
        <taxon>malvids</taxon>
        <taxon>Brassicales</taxon>
        <taxon>Brassicaceae</taxon>
        <taxon>Brassiceae</taxon>
        <taxon>Brassica</taxon>
    </lineage>
</organism>
<comment type="caution">
    <text evidence="1">The sequence shown here is derived from an EMBL/GenBank/DDBJ whole genome shotgun (WGS) entry which is preliminary data.</text>
</comment>
<reference evidence="1" key="1">
    <citation type="submission" date="2019-12" db="EMBL/GenBank/DDBJ databases">
        <title>Genome sequencing and annotation of Brassica cretica.</title>
        <authorList>
            <person name="Studholme D.J."/>
            <person name="Sarris P.F."/>
        </authorList>
    </citation>
    <scope>NUCLEOTIDE SEQUENCE</scope>
    <source>
        <strain evidence="1">PFS-001/15</strain>
        <tissue evidence="1">Leaf</tissue>
    </source>
</reference>
<accession>A0A8S9HAE9</accession>